<gene>
    <name evidence="2" type="ORF">THER5_2031</name>
</gene>
<feature type="region of interest" description="Disordered" evidence="1">
    <location>
        <begin position="75"/>
        <end position="106"/>
    </location>
</feature>
<dbReference type="EMBL" id="JGZT01000007">
    <property type="protein sequence ID" value="KFJ02083.1"/>
    <property type="molecule type" value="Genomic_DNA"/>
</dbReference>
<dbReference type="Proteomes" id="UP000029003">
    <property type="component" value="Unassembled WGS sequence"/>
</dbReference>
<evidence type="ECO:0000256" key="1">
    <source>
        <dbReference type="SAM" id="MobiDB-lite"/>
    </source>
</evidence>
<reference evidence="2 3" key="1">
    <citation type="submission" date="2014-03" db="EMBL/GenBank/DDBJ databases">
        <title>Genomics of Bifidobacteria.</title>
        <authorList>
            <person name="Ventura M."/>
            <person name="Milani C."/>
            <person name="Lugli G.A."/>
        </authorList>
    </citation>
    <scope>NUCLEOTIDE SEQUENCE [LARGE SCALE GENOMIC DNA]</scope>
    <source>
        <strain evidence="2 3">LMG 21395</strain>
    </source>
</reference>
<proteinExistence type="predicted"/>
<dbReference type="AlphaFoldDB" id="A0A087E2T2"/>
<accession>A0A087E2T2</accession>
<evidence type="ECO:0000313" key="3">
    <source>
        <dbReference type="Proteomes" id="UP000029003"/>
    </source>
</evidence>
<sequence length="132" mass="14495">MTGSMTRSYAFIRRRGCSPRTSAVSLSRALGGVPAAFHEYALSSTTDGSDDGEHEMHSRYPHSCTRTCQVRTTDLSDTSHFDCRSASSPSRTHTPRNRSPDYDEQLPEITRCSGDTLDTPLAMVVFCSCPVV</sequence>
<evidence type="ECO:0000313" key="2">
    <source>
        <dbReference type="EMBL" id="KFJ02083.1"/>
    </source>
</evidence>
<comment type="caution">
    <text evidence="2">The sequence shown here is derived from an EMBL/GenBank/DDBJ whole genome shotgun (WGS) entry which is preliminary data.</text>
</comment>
<name>A0A087E2T2_9BIFI</name>
<protein>
    <submittedName>
        <fullName evidence="2">Uncharacterized protein</fullName>
    </submittedName>
</protein>
<organism evidence="2 3">
    <name type="scientific">Bifidobacterium thermacidophilum subsp. thermacidophilum</name>
    <dbReference type="NCBI Taxonomy" id="79262"/>
    <lineage>
        <taxon>Bacteria</taxon>
        <taxon>Bacillati</taxon>
        <taxon>Actinomycetota</taxon>
        <taxon>Actinomycetes</taxon>
        <taxon>Bifidobacteriales</taxon>
        <taxon>Bifidobacteriaceae</taxon>
        <taxon>Bifidobacterium</taxon>
    </lineage>
</organism>